<reference evidence="2 3" key="1">
    <citation type="journal article" date="2015" name="Environ. Microbiol.">
        <title>Genome analyses suggest the presence of polyploidy and recent human-driven expansions in eight global populations of the honeybee pathogen Nosema ceranae.</title>
        <authorList>
            <person name="Pelin A."/>
            <person name="Selman M."/>
            <person name="Aris-Brosou S."/>
            <person name="Farinelli L."/>
            <person name="Corradi N."/>
        </authorList>
    </citation>
    <scope>NUCLEOTIDE SEQUENCE [LARGE SCALE GENOMIC DNA]</scope>
    <source>
        <strain evidence="2 3">PA08 1199</strain>
    </source>
</reference>
<organism evidence="2 3">
    <name type="scientific">Vairimorpha ceranae</name>
    <dbReference type="NCBI Taxonomy" id="40302"/>
    <lineage>
        <taxon>Eukaryota</taxon>
        <taxon>Fungi</taxon>
        <taxon>Fungi incertae sedis</taxon>
        <taxon>Microsporidia</taxon>
        <taxon>Nosematidae</taxon>
        <taxon>Vairimorpha</taxon>
    </lineage>
</organism>
<dbReference type="RefSeq" id="XP_024331923.1">
    <property type="nucleotide sequence ID" value="XM_024476062.1"/>
</dbReference>
<feature type="transmembrane region" description="Helical" evidence="1">
    <location>
        <begin position="116"/>
        <end position="136"/>
    </location>
</feature>
<evidence type="ECO:0000313" key="3">
    <source>
        <dbReference type="Proteomes" id="UP000034350"/>
    </source>
</evidence>
<accession>A0A0F9WFQ4</accession>
<dbReference type="VEuPathDB" id="MicrosporidiaDB:G9O61_00g017740"/>
<dbReference type="AlphaFoldDB" id="A0A0F9WFQ4"/>
<proteinExistence type="predicted"/>
<dbReference type="GeneID" id="36321010"/>
<comment type="caution">
    <text evidence="2">The sequence shown here is derived from an EMBL/GenBank/DDBJ whole genome shotgun (WGS) entry which is preliminary data.</text>
</comment>
<dbReference type="EMBL" id="JPQZ01000006">
    <property type="protein sequence ID" value="KKO76181.1"/>
    <property type="molecule type" value="Genomic_DNA"/>
</dbReference>
<evidence type="ECO:0000256" key="1">
    <source>
        <dbReference type="SAM" id="Phobius"/>
    </source>
</evidence>
<evidence type="ECO:0000313" key="2">
    <source>
        <dbReference type="EMBL" id="KKO76181.1"/>
    </source>
</evidence>
<sequence>MFVLFFFIYCVFALSKEYQTIQEVIKRLHRDTDFKTLYEVFDIYSFTPVDDIQKKFVKLITAKETPPRFHLPLKDYKNLVTACYDILKKNKDAYEEILNSPWLMFDNSNNYKNSRLMIFASILALLLCVDFVYYCYRFAKYCNLTTTEIDAEPTKKKKKAKKSFIQSSMSKPEMYIYLGYRKLLAIFGH</sequence>
<dbReference type="OrthoDB" id="2191896at2759"/>
<protein>
    <submittedName>
        <fullName evidence="2">Dnaj-class molecular chaperone</fullName>
    </submittedName>
</protein>
<dbReference type="VEuPathDB" id="MicrosporidiaDB:NCER_100802"/>
<name>A0A0F9WFQ4_9MICR</name>
<keyword evidence="3" id="KW-1185">Reference proteome</keyword>
<keyword evidence="1" id="KW-1133">Transmembrane helix</keyword>
<keyword evidence="1" id="KW-0472">Membrane</keyword>
<gene>
    <name evidence="2" type="ORF">AAJ76_6000101358</name>
</gene>
<dbReference type="VEuPathDB" id="MicrosporidiaDB:AAJ76_6000101358"/>
<keyword evidence="1" id="KW-0812">Transmembrane</keyword>
<dbReference type="OMA" id="RTFYEMF"/>
<dbReference type="Proteomes" id="UP000034350">
    <property type="component" value="Unassembled WGS sequence"/>
</dbReference>